<feature type="transmembrane region" description="Helical" evidence="8">
    <location>
        <begin position="217"/>
        <end position="238"/>
    </location>
</feature>
<dbReference type="GO" id="GO:0005886">
    <property type="term" value="C:plasma membrane"/>
    <property type="evidence" value="ECO:0007669"/>
    <property type="project" value="UniProtKB-SubCell"/>
</dbReference>
<feature type="transmembrane region" description="Helical" evidence="8">
    <location>
        <begin position="267"/>
        <end position="293"/>
    </location>
</feature>
<feature type="transmembrane region" description="Helical" evidence="8">
    <location>
        <begin position="336"/>
        <end position="355"/>
    </location>
</feature>
<evidence type="ECO:0000256" key="3">
    <source>
        <dbReference type="ARBA" id="ARBA00022448"/>
    </source>
</evidence>
<dbReference type="Proteomes" id="UP001336250">
    <property type="component" value="Unassembled WGS sequence"/>
</dbReference>
<dbReference type="CDD" id="cd06550">
    <property type="entry name" value="TM_ABC_iron-siderophores_like"/>
    <property type="match status" value="1"/>
</dbReference>
<dbReference type="Gene3D" id="1.10.3470.10">
    <property type="entry name" value="ABC transporter involved in vitamin B12 uptake, BtuC"/>
    <property type="match status" value="1"/>
</dbReference>
<keyword evidence="7 8" id="KW-0472">Membrane</keyword>
<organism evidence="9 10">
    <name type="scientific">Aquincola agrisoli</name>
    <dbReference type="NCBI Taxonomy" id="3119538"/>
    <lineage>
        <taxon>Bacteria</taxon>
        <taxon>Pseudomonadati</taxon>
        <taxon>Pseudomonadota</taxon>
        <taxon>Betaproteobacteria</taxon>
        <taxon>Burkholderiales</taxon>
        <taxon>Sphaerotilaceae</taxon>
        <taxon>Aquincola</taxon>
    </lineage>
</organism>
<feature type="transmembrane region" description="Helical" evidence="8">
    <location>
        <begin position="83"/>
        <end position="100"/>
    </location>
</feature>
<dbReference type="EMBL" id="JAZIBG010000031">
    <property type="protein sequence ID" value="MEF7615473.1"/>
    <property type="molecule type" value="Genomic_DNA"/>
</dbReference>
<dbReference type="RefSeq" id="WP_332290748.1">
    <property type="nucleotide sequence ID" value="NZ_JAZIBG010000031.1"/>
</dbReference>
<comment type="caution">
    <text evidence="9">The sequence shown here is derived from an EMBL/GenBank/DDBJ whole genome shotgun (WGS) entry which is preliminary data.</text>
</comment>
<gene>
    <name evidence="9" type="ORF">V4F39_16250</name>
</gene>
<name>A0AAW9QGH3_9BURK</name>
<proteinExistence type="inferred from homology"/>
<dbReference type="GO" id="GO:0033214">
    <property type="term" value="P:siderophore-iron import into cell"/>
    <property type="evidence" value="ECO:0007669"/>
    <property type="project" value="TreeGrafter"/>
</dbReference>
<dbReference type="InterPro" id="IPR000522">
    <property type="entry name" value="ABC_transptr_permease_BtuC"/>
</dbReference>
<keyword evidence="4" id="KW-1003">Cell membrane</keyword>
<dbReference type="PANTHER" id="PTHR30472">
    <property type="entry name" value="FERRIC ENTEROBACTIN TRANSPORT SYSTEM PERMEASE PROTEIN"/>
    <property type="match status" value="1"/>
</dbReference>
<dbReference type="GO" id="GO:0022857">
    <property type="term" value="F:transmembrane transporter activity"/>
    <property type="evidence" value="ECO:0007669"/>
    <property type="project" value="InterPro"/>
</dbReference>
<evidence type="ECO:0000256" key="4">
    <source>
        <dbReference type="ARBA" id="ARBA00022475"/>
    </source>
</evidence>
<evidence type="ECO:0000256" key="6">
    <source>
        <dbReference type="ARBA" id="ARBA00022989"/>
    </source>
</evidence>
<dbReference type="Pfam" id="PF01032">
    <property type="entry name" value="FecCD"/>
    <property type="match status" value="1"/>
</dbReference>
<evidence type="ECO:0000256" key="8">
    <source>
        <dbReference type="SAM" id="Phobius"/>
    </source>
</evidence>
<dbReference type="PANTHER" id="PTHR30472:SF25">
    <property type="entry name" value="ABC TRANSPORTER PERMEASE PROTEIN MJ0876-RELATED"/>
    <property type="match status" value="1"/>
</dbReference>
<reference evidence="9 10" key="1">
    <citation type="submission" date="2024-02" db="EMBL/GenBank/DDBJ databases">
        <title>Genome sequence of Aquincola sp. MAHUQ-54.</title>
        <authorList>
            <person name="Huq M.A."/>
        </authorList>
    </citation>
    <scope>NUCLEOTIDE SEQUENCE [LARGE SCALE GENOMIC DNA]</scope>
    <source>
        <strain evidence="9 10">MAHUQ-54</strain>
    </source>
</reference>
<sequence>MVAATLPGSARQAGARRLSRSGLLGLLALLAVLALVLAAGSGAYAIAPLRLAEVLADLARDPAGAAQRSADHLVFLQIRAPRLLLAVAAGAALAVAGALLQGIFRNPLADPGLVGVSSGAALATAAAIVAGQAWFPALPRLLGSWALVASAFGGALATTALVYAVAQVQGATRLTVMLLAGIAINALAAAMLGWLSQVATDAQLRALQFWLLGSLGGARWSSALLVGAAVAASVLAALRLSSALNALALGEAQAHALGVPVERVKRLAVLTVALAVGAVTAVTGIVGFVGLVAPHLVRLAAGPDHRSVLPGSALLGAALVLCADTFARTAAAPAELPLGVLTALIGAPFFLALLLRRRTSA</sequence>
<keyword evidence="10" id="KW-1185">Reference proteome</keyword>
<evidence type="ECO:0000256" key="1">
    <source>
        <dbReference type="ARBA" id="ARBA00004651"/>
    </source>
</evidence>
<keyword evidence="5 8" id="KW-0812">Transmembrane</keyword>
<keyword evidence="6 8" id="KW-1133">Transmembrane helix</keyword>
<accession>A0AAW9QGH3</accession>
<evidence type="ECO:0000256" key="5">
    <source>
        <dbReference type="ARBA" id="ARBA00022692"/>
    </source>
</evidence>
<feature type="transmembrane region" description="Helical" evidence="8">
    <location>
        <begin position="141"/>
        <end position="164"/>
    </location>
</feature>
<feature type="transmembrane region" description="Helical" evidence="8">
    <location>
        <begin position="112"/>
        <end position="135"/>
    </location>
</feature>
<dbReference type="InterPro" id="IPR037294">
    <property type="entry name" value="ABC_BtuC-like"/>
</dbReference>
<protein>
    <submittedName>
        <fullName evidence="9">Iron ABC transporter permease</fullName>
    </submittedName>
</protein>
<evidence type="ECO:0000313" key="9">
    <source>
        <dbReference type="EMBL" id="MEF7615473.1"/>
    </source>
</evidence>
<feature type="transmembrane region" description="Helical" evidence="8">
    <location>
        <begin position="176"/>
        <end position="197"/>
    </location>
</feature>
<comment type="similarity">
    <text evidence="2">Belongs to the binding-protein-dependent transport system permease family. FecCD subfamily.</text>
</comment>
<dbReference type="AlphaFoldDB" id="A0AAW9QGH3"/>
<evidence type="ECO:0000256" key="2">
    <source>
        <dbReference type="ARBA" id="ARBA00007935"/>
    </source>
</evidence>
<evidence type="ECO:0000256" key="7">
    <source>
        <dbReference type="ARBA" id="ARBA00023136"/>
    </source>
</evidence>
<comment type="subcellular location">
    <subcellularLocation>
        <location evidence="1">Cell membrane</location>
        <topology evidence="1">Multi-pass membrane protein</topology>
    </subcellularLocation>
</comment>
<dbReference type="FunFam" id="1.10.3470.10:FF:000001">
    <property type="entry name" value="Vitamin B12 ABC transporter permease BtuC"/>
    <property type="match status" value="1"/>
</dbReference>
<keyword evidence="3" id="KW-0813">Transport</keyword>
<evidence type="ECO:0000313" key="10">
    <source>
        <dbReference type="Proteomes" id="UP001336250"/>
    </source>
</evidence>
<dbReference type="SUPFAM" id="SSF81345">
    <property type="entry name" value="ABC transporter involved in vitamin B12 uptake, BtuC"/>
    <property type="match status" value="1"/>
</dbReference>